<dbReference type="AlphaFoldDB" id="A0A9Q0M157"/>
<reference evidence="1" key="1">
    <citation type="submission" date="2022-12" db="EMBL/GenBank/DDBJ databases">
        <title>Genome assemblies of Blomia tropicalis.</title>
        <authorList>
            <person name="Cui Y."/>
        </authorList>
    </citation>
    <scope>NUCLEOTIDE SEQUENCE</scope>
    <source>
        <tissue evidence="1">Adult mites</tissue>
    </source>
</reference>
<dbReference type="Proteomes" id="UP001142055">
    <property type="component" value="Chromosome 3"/>
</dbReference>
<comment type="caution">
    <text evidence="1">The sequence shown here is derived from an EMBL/GenBank/DDBJ whole genome shotgun (WGS) entry which is preliminary data.</text>
</comment>
<dbReference type="EMBL" id="JAPWDV010000003">
    <property type="protein sequence ID" value="KAJ6217365.1"/>
    <property type="molecule type" value="Genomic_DNA"/>
</dbReference>
<keyword evidence="2" id="KW-1185">Reference proteome</keyword>
<gene>
    <name evidence="1" type="ORF">RDWZM_008522</name>
</gene>
<evidence type="ECO:0000313" key="1">
    <source>
        <dbReference type="EMBL" id="KAJ6217365.1"/>
    </source>
</evidence>
<organism evidence="1 2">
    <name type="scientific">Blomia tropicalis</name>
    <name type="common">Mite</name>
    <dbReference type="NCBI Taxonomy" id="40697"/>
    <lineage>
        <taxon>Eukaryota</taxon>
        <taxon>Metazoa</taxon>
        <taxon>Ecdysozoa</taxon>
        <taxon>Arthropoda</taxon>
        <taxon>Chelicerata</taxon>
        <taxon>Arachnida</taxon>
        <taxon>Acari</taxon>
        <taxon>Acariformes</taxon>
        <taxon>Sarcoptiformes</taxon>
        <taxon>Astigmata</taxon>
        <taxon>Glycyphagoidea</taxon>
        <taxon>Echimyopodidae</taxon>
        <taxon>Blomia</taxon>
    </lineage>
</organism>
<accession>A0A9Q0M157</accession>
<sequence>AYLPKIKKDQRPIKSVTSFPLYRPKRPNRTNERIDYVRCPVTYGVHKTHYGPIRLSSPIILNKKGDLTQDTLHFMSQSRHITL</sequence>
<name>A0A9Q0M157_BLOTA</name>
<evidence type="ECO:0000313" key="2">
    <source>
        <dbReference type="Proteomes" id="UP001142055"/>
    </source>
</evidence>
<protein>
    <submittedName>
        <fullName evidence="1">Uncharacterized protein</fullName>
    </submittedName>
</protein>
<proteinExistence type="predicted"/>
<feature type="non-terminal residue" evidence="1">
    <location>
        <position position="1"/>
    </location>
</feature>